<accession>A0A2K8KM82</accession>
<dbReference type="InterPro" id="IPR011051">
    <property type="entry name" value="RmlC_Cupin_sf"/>
</dbReference>
<evidence type="ECO:0000256" key="1">
    <source>
        <dbReference type="ARBA" id="ARBA00010876"/>
    </source>
</evidence>
<reference evidence="3 4" key="1">
    <citation type="journal article" date="2017" name="Environ. Microbiol.">
        <title>Genomic and physiological analyses of 'Reinekea forsetii' reveal a versatile opportunistic lifestyle during spring algae blooms.</title>
        <authorList>
            <person name="Avci B."/>
            <person name="Hahnke R.L."/>
            <person name="Chafee M."/>
            <person name="Fischer T."/>
            <person name="Gruber-Vodicka H."/>
            <person name="Tegetmeyer H.E."/>
            <person name="Harder J."/>
            <person name="Fuchs B.M."/>
            <person name="Amann R.I."/>
            <person name="Teeling H."/>
        </authorList>
    </citation>
    <scope>NUCLEOTIDE SEQUENCE [LARGE SCALE GENOMIC DNA]</scope>
    <source>
        <strain evidence="3 4">Hel1_31_D35</strain>
    </source>
</reference>
<proteinExistence type="inferred from homology"/>
<evidence type="ECO:0000313" key="4">
    <source>
        <dbReference type="Proteomes" id="UP000229757"/>
    </source>
</evidence>
<protein>
    <submittedName>
        <fullName evidence="3">Pseudouridine synthase, RluA family</fullName>
    </submittedName>
</protein>
<dbReference type="Gene3D" id="2.60.120.10">
    <property type="entry name" value="Jelly Rolls"/>
    <property type="match status" value="1"/>
</dbReference>
<evidence type="ECO:0000313" key="3">
    <source>
        <dbReference type="EMBL" id="ATX75947.1"/>
    </source>
</evidence>
<dbReference type="SUPFAM" id="SSF51182">
    <property type="entry name" value="RmlC-like cupins"/>
    <property type="match status" value="1"/>
</dbReference>
<dbReference type="InterPro" id="IPR020103">
    <property type="entry name" value="PsdUridine_synth_cat_dom_sf"/>
</dbReference>
<dbReference type="PANTHER" id="PTHR21600">
    <property type="entry name" value="MITOCHONDRIAL RNA PSEUDOURIDINE SYNTHASE"/>
    <property type="match status" value="1"/>
</dbReference>
<dbReference type="SUPFAM" id="SSF55120">
    <property type="entry name" value="Pseudouridine synthase"/>
    <property type="match status" value="1"/>
</dbReference>
<evidence type="ECO:0000259" key="2">
    <source>
        <dbReference type="Pfam" id="PF00849"/>
    </source>
</evidence>
<dbReference type="OrthoDB" id="9807829at2"/>
<comment type="similarity">
    <text evidence="1">Belongs to the pseudouridine synthase RluA family.</text>
</comment>
<dbReference type="InterPro" id="IPR006224">
    <property type="entry name" value="PsdUridine_synth_RluA-like_CS"/>
</dbReference>
<dbReference type="GO" id="GO:0000455">
    <property type="term" value="P:enzyme-directed rRNA pseudouridine synthesis"/>
    <property type="evidence" value="ECO:0007669"/>
    <property type="project" value="TreeGrafter"/>
</dbReference>
<organism evidence="3 4">
    <name type="scientific">Reinekea forsetii</name>
    <dbReference type="NCBI Taxonomy" id="1336806"/>
    <lineage>
        <taxon>Bacteria</taxon>
        <taxon>Pseudomonadati</taxon>
        <taxon>Pseudomonadota</taxon>
        <taxon>Gammaproteobacteria</taxon>
        <taxon>Oceanospirillales</taxon>
        <taxon>Saccharospirillaceae</taxon>
        <taxon>Reinekea</taxon>
    </lineage>
</organism>
<dbReference type="PROSITE" id="PS01129">
    <property type="entry name" value="PSI_RLU"/>
    <property type="match status" value="1"/>
</dbReference>
<sequence length="532" mass="59327">MDVTFNAVVSHQGDGLSLYAYLDGYFPFIDNNDWAARLVADTTLVDDSVMVGNPQLRLGQQLSFCLNHYSEEAVDIGWQLLWQNDAFFAVHKPANLPVHRTTRNVYNTLTALVRRTSDWPEAQLLHRLDQETAGIVLFAKNNDQAKLWQPKFHTLVTQKIYQAIVYGTPDWTELEVNNKLAVRGDSPIRCQMHVCRADEKGKASTTRFRVVQRMAGYSLIECELVTGRKHQIRAHLAHLGHAIVGDKIYAHQGEYYLHRLADSLTPEHHQQLLSPHQLLLAHRVTLQQSDDQQTAPVVIVDDHYPMAWQAFLAGLLDPLLVLTQTHSNNSKDLGMTNPSPSAADFFDVNFAALAANPDLSGLAEGLAEFGRIDSQASFNAFCRASCTLWRNQVAHQDGAPKAQFDELQARIAEGAVTDSVIATPWGGVVITRLAPPTVEKYLVVQRGGYLALETHSVKQEQIEVIEGRGLLLVGELGETELRVHALAPGDRYAFVPGMEHCLIGTEDLLIFERSNDPKGMDQDLIFLYTPEA</sequence>
<dbReference type="KEGG" id="rfo:REIFOR_00779"/>
<dbReference type="Pfam" id="PF00849">
    <property type="entry name" value="PseudoU_synth_2"/>
    <property type="match status" value="1"/>
</dbReference>
<feature type="domain" description="Pseudouridine synthase RsuA/RluA-like" evidence="2">
    <location>
        <begin position="87"/>
        <end position="238"/>
    </location>
</feature>
<dbReference type="InterPro" id="IPR050188">
    <property type="entry name" value="RluA_PseudoU_synthase"/>
</dbReference>
<dbReference type="Gene3D" id="3.30.2350.10">
    <property type="entry name" value="Pseudouridine synthase"/>
    <property type="match status" value="1"/>
</dbReference>
<dbReference type="GO" id="GO:0003723">
    <property type="term" value="F:RNA binding"/>
    <property type="evidence" value="ECO:0007669"/>
    <property type="project" value="InterPro"/>
</dbReference>
<keyword evidence="4" id="KW-1185">Reference proteome</keyword>
<name>A0A2K8KM82_9GAMM</name>
<dbReference type="GO" id="GO:0140098">
    <property type="term" value="F:catalytic activity, acting on RNA"/>
    <property type="evidence" value="ECO:0007669"/>
    <property type="project" value="UniProtKB-ARBA"/>
</dbReference>
<gene>
    <name evidence="3" type="ORF">REIFOR_00779</name>
</gene>
<dbReference type="CDD" id="cd02869">
    <property type="entry name" value="PseudoU_synth_RluA_like"/>
    <property type="match status" value="1"/>
</dbReference>
<dbReference type="EMBL" id="CP011797">
    <property type="protein sequence ID" value="ATX75947.1"/>
    <property type="molecule type" value="Genomic_DNA"/>
</dbReference>
<dbReference type="AlphaFoldDB" id="A0A2K8KM82"/>
<dbReference type="InterPro" id="IPR006145">
    <property type="entry name" value="PsdUridine_synth_RsuA/RluA"/>
</dbReference>
<dbReference type="GO" id="GO:0009982">
    <property type="term" value="F:pseudouridine synthase activity"/>
    <property type="evidence" value="ECO:0007669"/>
    <property type="project" value="InterPro"/>
</dbReference>
<dbReference type="RefSeq" id="WP_100256323.1">
    <property type="nucleotide sequence ID" value="NZ_CP011797.1"/>
</dbReference>
<dbReference type="Proteomes" id="UP000229757">
    <property type="component" value="Chromosome"/>
</dbReference>
<dbReference type="InterPro" id="IPR014710">
    <property type="entry name" value="RmlC-like_jellyroll"/>
</dbReference>
<dbReference type="PANTHER" id="PTHR21600:SF87">
    <property type="entry name" value="RNA PSEUDOURIDYLATE SYNTHASE DOMAIN-CONTAINING PROTEIN 1"/>
    <property type="match status" value="1"/>
</dbReference>